<evidence type="ECO:0008006" key="3">
    <source>
        <dbReference type="Google" id="ProtNLM"/>
    </source>
</evidence>
<accession>J0D8M3</accession>
<reference evidence="2" key="1">
    <citation type="journal article" date="2012" name="Science">
        <title>The Paleozoic origin of enzymatic lignin decomposition reconstructed from 31 fungal genomes.</title>
        <authorList>
            <person name="Floudas D."/>
            <person name="Binder M."/>
            <person name="Riley R."/>
            <person name="Barry K."/>
            <person name="Blanchette R.A."/>
            <person name="Henrissat B."/>
            <person name="Martinez A.T."/>
            <person name="Otillar R."/>
            <person name="Spatafora J.W."/>
            <person name="Yadav J.S."/>
            <person name="Aerts A."/>
            <person name="Benoit I."/>
            <person name="Boyd A."/>
            <person name="Carlson A."/>
            <person name="Copeland A."/>
            <person name="Coutinho P.M."/>
            <person name="de Vries R.P."/>
            <person name="Ferreira P."/>
            <person name="Findley K."/>
            <person name="Foster B."/>
            <person name="Gaskell J."/>
            <person name="Glotzer D."/>
            <person name="Gorecki P."/>
            <person name="Heitman J."/>
            <person name="Hesse C."/>
            <person name="Hori C."/>
            <person name="Igarashi K."/>
            <person name="Jurgens J.A."/>
            <person name="Kallen N."/>
            <person name="Kersten P."/>
            <person name="Kohler A."/>
            <person name="Kuees U."/>
            <person name="Kumar T.K.A."/>
            <person name="Kuo A."/>
            <person name="LaButti K."/>
            <person name="Larrondo L.F."/>
            <person name="Lindquist E."/>
            <person name="Ling A."/>
            <person name="Lombard V."/>
            <person name="Lucas S."/>
            <person name="Lundell T."/>
            <person name="Martin R."/>
            <person name="McLaughlin D.J."/>
            <person name="Morgenstern I."/>
            <person name="Morin E."/>
            <person name="Murat C."/>
            <person name="Nagy L.G."/>
            <person name="Nolan M."/>
            <person name="Ohm R.A."/>
            <person name="Patyshakuliyeva A."/>
            <person name="Rokas A."/>
            <person name="Ruiz-Duenas F.J."/>
            <person name="Sabat G."/>
            <person name="Salamov A."/>
            <person name="Samejima M."/>
            <person name="Schmutz J."/>
            <person name="Slot J.C."/>
            <person name="St John F."/>
            <person name="Stenlid J."/>
            <person name="Sun H."/>
            <person name="Sun S."/>
            <person name="Syed K."/>
            <person name="Tsang A."/>
            <person name="Wiebenga A."/>
            <person name="Young D."/>
            <person name="Pisabarro A."/>
            <person name="Eastwood D.C."/>
            <person name="Martin F."/>
            <person name="Cullen D."/>
            <person name="Grigoriev I.V."/>
            <person name="Hibbett D.S."/>
        </authorList>
    </citation>
    <scope>NUCLEOTIDE SEQUENCE [LARGE SCALE GENOMIC DNA]</scope>
    <source>
        <strain evidence="2">TFB10046</strain>
    </source>
</reference>
<dbReference type="AlphaFoldDB" id="J0D8M3"/>
<dbReference type="InterPro" id="IPR012337">
    <property type="entry name" value="RNaseH-like_sf"/>
</dbReference>
<protein>
    <recommendedName>
        <fullName evidence="3">HAT C-terminal dimerisation domain-containing protein</fullName>
    </recommendedName>
</protein>
<dbReference type="KEGG" id="adl:AURDEDRAFT_40584"/>
<feature type="non-terminal residue" evidence="1">
    <location>
        <position position="261"/>
    </location>
</feature>
<keyword evidence="2" id="KW-1185">Reference proteome</keyword>
<dbReference type="eggNOG" id="ENOG502TJI4">
    <property type="taxonomic scope" value="Eukaryota"/>
</dbReference>
<proteinExistence type="predicted"/>
<dbReference type="InParanoid" id="J0D8M3"/>
<dbReference type="Proteomes" id="UP000006514">
    <property type="component" value="Unassembled WGS sequence"/>
</dbReference>
<organism evidence="1 2">
    <name type="scientific">Auricularia subglabra (strain TFB-10046 / SS5)</name>
    <name type="common">White-rot fungus</name>
    <name type="synonym">Auricularia delicata (strain TFB10046)</name>
    <dbReference type="NCBI Taxonomy" id="717982"/>
    <lineage>
        <taxon>Eukaryota</taxon>
        <taxon>Fungi</taxon>
        <taxon>Dikarya</taxon>
        <taxon>Basidiomycota</taxon>
        <taxon>Agaricomycotina</taxon>
        <taxon>Agaricomycetes</taxon>
        <taxon>Auriculariales</taxon>
        <taxon>Auriculariaceae</taxon>
        <taxon>Auricularia</taxon>
    </lineage>
</organism>
<feature type="non-terminal residue" evidence="1">
    <location>
        <position position="1"/>
    </location>
</feature>
<sequence length="261" mass="29119">LSIVEDVQFWAQLKSILLHLEPLARAANITQGDGARLDVVLVTLANLFHYFMSTPGLCAEAVAAVLASLEKRWAQADQDVFLLALIFNPYIRLDCFADDSPFRTAGQIRQMAEAAFERFYGVPAGLDFTGELIDYLHRRGHWSPDSMNLKNEKARATAEGKQVNMLNIWRTWTPIADAEAPDTLPASGAGRLALLATRLLSVVPNSAGTERIFSLFGFVHTKHRNRLTKDKVRKQVLVRVDTARRYGSGVNHSRKRKFGAD</sequence>
<dbReference type="SUPFAM" id="SSF53098">
    <property type="entry name" value="Ribonuclease H-like"/>
    <property type="match status" value="1"/>
</dbReference>
<dbReference type="EMBL" id="JH687878">
    <property type="protein sequence ID" value="EJD35808.1"/>
    <property type="molecule type" value="Genomic_DNA"/>
</dbReference>
<name>J0D8M3_AURST</name>
<dbReference type="OrthoDB" id="2423954at2759"/>
<gene>
    <name evidence="1" type="ORF">AURDEDRAFT_40584</name>
</gene>
<evidence type="ECO:0000313" key="2">
    <source>
        <dbReference type="Proteomes" id="UP000006514"/>
    </source>
</evidence>
<dbReference type="OMA" id="FHYFMST"/>
<evidence type="ECO:0000313" key="1">
    <source>
        <dbReference type="EMBL" id="EJD35808.1"/>
    </source>
</evidence>